<reference evidence="1 2" key="1">
    <citation type="submission" date="2023-08" db="EMBL/GenBank/DDBJ databases">
        <authorList>
            <person name="Folkvardsen B D."/>
            <person name="Norman A."/>
        </authorList>
    </citation>
    <scope>NUCLEOTIDE SEQUENCE [LARGE SCALE GENOMIC DNA]</scope>
    <source>
        <strain evidence="1 2">Mu0053</strain>
    </source>
</reference>
<name>A0ABN9MXI3_9MYCO</name>
<dbReference type="EMBL" id="OY726397">
    <property type="protein sequence ID" value="CAJ1496854.1"/>
    <property type="molecule type" value="Genomic_DNA"/>
</dbReference>
<protein>
    <submittedName>
        <fullName evidence="1">Uncharacterized protein</fullName>
    </submittedName>
</protein>
<dbReference type="Proteomes" id="UP001190465">
    <property type="component" value="Chromosome"/>
</dbReference>
<dbReference type="RefSeq" id="WP_308481081.1">
    <property type="nucleotide sequence ID" value="NZ_OY726397.1"/>
</dbReference>
<proteinExistence type="predicted"/>
<keyword evidence="2" id="KW-1185">Reference proteome</keyword>
<gene>
    <name evidence="1" type="ORF">MU0053_000759</name>
</gene>
<sequence>MNDPAVEAARRAFCVLWPDQGDPEFDFIGRQRNWAILGAREVLIVAWPSIKKAVEDATLAHINSLMNQTSRNVNTRDSVSNGADAALDLAVAINDSILSKLFPNETSAARSGRTGT</sequence>
<evidence type="ECO:0000313" key="2">
    <source>
        <dbReference type="Proteomes" id="UP001190465"/>
    </source>
</evidence>
<accession>A0ABN9MXI3</accession>
<organism evidence="1 2">
    <name type="scientific">[Mycobacterium] burgundiense</name>
    <dbReference type="NCBI Taxonomy" id="3064286"/>
    <lineage>
        <taxon>Bacteria</taxon>
        <taxon>Bacillati</taxon>
        <taxon>Actinomycetota</taxon>
        <taxon>Actinomycetes</taxon>
        <taxon>Mycobacteriales</taxon>
        <taxon>Mycobacteriaceae</taxon>
        <taxon>Mycolicibacterium</taxon>
    </lineage>
</organism>
<evidence type="ECO:0000313" key="1">
    <source>
        <dbReference type="EMBL" id="CAJ1496854.1"/>
    </source>
</evidence>